<name>A0A840KGS3_9FLAO</name>
<dbReference type="Proteomes" id="UP000592180">
    <property type="component" value="Unassembled WGS sequence"/>
</dbReference>
<dbReference type="EMBL" id="JACHLE010000003">
    <property type="protein sequence ID" value="MBB4807198.1"/>
    <property type="molecule type" value="Genomic_DNA"/>
</dbReference>
<evidence type="ECO:0008006" key="4">
    <source>
        <dbReference type="Google" id="ProtNLM"/>
    </source>
</evidence>
<sequence>MKNFPLLLLCLLLFNMRAIAQNPEQRAIQTVRTFVKWYGTNWEKMEDFESKTINADRPFELKEGEENPPYSINFKEAEKYIKSLSETGFFSEKYLGTLRGWFKEADRNFKANPQNEGPPQGFQSDRFFLTQDNFLEDIKNIDKIKITATLLKNNKADVRMYFPYCNMTYHYRLSSDKNGKWKIDSIKVN</sequence>
<accession>A0A840KGS3</accession>
<evidence type="ECO:0000256" key="1">
    <source>
        <dbReference type="SAM" id="SignalP"/>
    </source>
</evidence>
<gene>
    <name evidence="2" type="ORF">HNP38_002502</name>
</gene>
<comment type="caution">
    <text evidence="2">The sequence shown here is derived from an EMBL/GenBank/DDBJ whole genome shotgun (WGS) entry which is preliminary data.</text>
</comment>
<protein>
    <recommendedName>
        <fullName evidence="4">DUF3828 domain-containing protein</fullName>
    </recommendedName>
</protein>
<evidence type="ECO:0000313" key="2">
    <source>
        <dbReference type="EMBL" id="MBB4807198.1"/>
    </source>
</evidence>
<reference evidence="2 3" key="1">
    <citation type="submission" date="2020-08" db="EMBL/GenBank/DDBJ databases">
        <title>Functional genomics of gut bacteria from endangered species of beetles.</title>
        <authorList>
            <person name="Carlos-Shanley C."/>
        </authorList>
    </citation>
    <scope>NUCLEOTIDE SEQUENCE [LARGE SCALE GENOMIC DNA]</scope>
    <source>
        <strain evidence="2 3">S00151</strain>
    </source>
</reference>
<dbReference type="AlphaFoldDB" id="A0A840KGS3"/>
<dbReference type="RefSeq" id="WP_184189887.1">
    <property type="nucleotide sequence ID" value="NZ_JACHLE010000003.1"/>
</dbReference>
<feature type="chain" id="PRO_5032985971" description="DUF3828 domain-containing protein" evidence="1">
    <location>
        <begin position="21"/>
        <end position="189"/>
    </location>
</feature>
<evidence type="ECO:0000313" key="3">
    <source>
        <dbReference type="Proteomes" id="UP000592180"/>
    </source>
</evidence>
<keyword evidence="1" id="KW-0732">Signal</keyword>
<proteinExistence type="predicted"/>
<feature type="signal peptide" evidence="1">
    <location>
        <begin position="1"/>
        <end position="20"/>
    </location>
</feature>
<keyword evidence="3" id="KW-1185">Reference proteome</keyword>
<organism evidence="2 3">
    <name type="scientific">Chryseobacterium defluvii</name>
    <dbReference type="NCBI Taxonomy" id="160396"/>
    <lineage>
        <taxon>Bacteria</taxon>
        <taxon>Pseudomonadati</taxon>
        <taxon>Bacteroidota</taxon>
        <taxon>Flavobacteriia</taxon>
        <taxon>Flavobacteriales</taxon>
        <taxon>Weeksellaceae</taxon>
        <taxon>Chryseobacterium group</taxon>
        <taxon>Chryseobacterium</taxon>
    </lineage>
</organism>